<dbReference type="InterPro" id="IPR052065">
    <property type="entry name" value="Compl_asym_regulator"/>
</dbReference>
<dbReference type="GO" id="GO:0030141">
    <property type="term" value="C:secretory granule"/>
    <property type="evidence" value="ECO:0007669"/>
    <property type="project" value="Ensembl"/>
</dbReference>
<dbReference type="GeneTree" id="ENSGT00940000161209"/>
<dbReference type="KEGG" id="acs:100562473"/>
<accession>G1KKP3</accession>
<dbReference type="GO" id="GO:0045958">
    <property type="term" value="P:positive regulation of complement activation, alternative pathway"/>
    <property type="evidence" value="ECO:0007669"/>
    <property type="project" value="Ensembl"/>
</dbReference>
<dbReference type="GO" id="GO:0050821">
    <property type="term" value="P:protein stabilization"/>
    <property type="evidence" value="ECO:0007669"/>
    <property type="project" value="Ensembl"/>
</dbReference>
<dbReference type="RefSeq" id="XP_008101756.1">
    <property type="nucleotide sequence ID" value="XM_008103549.3"/>
</dbReference>
<dbReference type="PROSITE" id="PS50092">
    <property type="entry name" value="TSP1"/>
    <property type="match status" value="6"/>
</dbReference>
<reference evidence="7" key="3">
    <citation type="submission" date="2025-09" db="UniProtKB">
        <authorList>
            <consortium name="Ensembl"/>
        </authorList>
    </citation>
    <scope>IDENTIFICATION</scope>
</reference>
<dbReference type="Bgee" id="ENSACAG00000010932">
    <property type="expression patterns" value="Expressed in adrenal gland and 9 other cell types or tissues"/>
</dbReference>
<reference evidence="7" key="2">
    <citation type="submission" date="2025-08" db="UniProtKB">
        <authorList>
            <consortium name="Ensembl"/>
        </authorList>
    </citation>
    <scope>IDENTIFICATION</scope>
</reference>
<dbReference type="Gene3D" id="2.20.100.10">
    <property type="entry name" value="Thrombospondin type-1 (TSP1) repeat"/>
    <property type="match status" value="5"/>
</dbReference>
<dbReference type="GeneID" id="100562473"/>
<organism evidence="7 8">
    <name type="scientific">Anolis carolinensis</name>
    <name type="common">Green anole</name>
    <name type="synonym">American chameleon</name>
    <dbReference type="NCBI Taxonomy" id="28377"/>
    <lineage>
        <taxon>Eukaryota</taxon>
        <taxon>Metazoa</taxon>
        <taxon>Chordata</taxon>
        <taxon>Craniata</taxon>
        <taxon>Vertebrata</taxon>
        <taxon>Euteleostomi</taxon>
        <taxon>Lepidosauria</taxon>
        <taxon>Squamata</taxon>
        <taxon>Bifurcata</taxon>
        <taxon>Unidentata</taxon>
        <taxon>Episquamata</taxon>
        <taxon>Toxicofera</taxon>
        <taxon>Iguania</taxon>
        <taxon>Dactyloidae</taxon>
        <taxon>Anolis</taxon>
    </lineage>
</organism>
<sequence>MEIPRMSQFPLFLLVVWGFGGLEAPAEAQDVHCYEAFDEATGSCHNLLGTGVATQDCCLNHAYGFQAGDGAPCQSCRSANWSQWSAWGPCSVSCMEGIQRRKRTCYGWNKGTCTEGTHEWEARSCTPQDCCPVDGGWSSWSAWSPCSVTCLRGFETRQRTCTNPAPVCGGICPGNKEERVPCDTRQICPTHGNWGNWGNWEACPATCTHEGSSQKPQQQRRRLCNNPFPSTMPPGNPCPGSDRDHQDCVGLPFCPRDGNWGAWQPSSPCSVTCGVGRVVEARRCNNPEPKYGGRNCPGQDTRNHICNTGMPCPVDGQWTEWSQWSKCERLGANFRINCEDIDGTQSRTRMCSGRAHDGKRCEGKDRIEMRSCYDIHLCSMKGTWADWSPWGLCEPACGPNPVRTRVKECKPTYENYPEQVEGQNGQMQDVNFWGKPIPKCTPLDGQKFKVEERTPCLNVPRCED</sequence>
<protein>
    <submittedName>
        <fullName evidence="7">Complement factor properdin</fullName>
    </submittedName>
</protein>
<dbReference type="eggNOG" id="KOG4475">
    <property type="taxonomic scope" value="Eukaryota"/>
</dbReference>
<evidence type="ECO:0000256" key="1">
    <source>
        <dbReference type="ARBA" id="ARBA00004613"/>
    </source>
</evidence>
<name>G1KKP3_ANOCA</name>
<gene>
    <name evidence="7" type="primary">CFP</name>
</gene>
<feature type="signal peptide" evidence="6">
    <location>
        <begin position="1"/>
        <end position="28"/>
    </location>
</feature>
<keyword evidence="5" id="KW-1015">Disulfide bond</keyword>
<dbReference type="GO" id="GO:0098548">
    <property type="term" value="C:cytoplasmic side of Golgi membrane"/>
    <property type="evidence" value="ECO:0007669"/>
    <property type="project" value="Ensembl"/>
</dbReference>
<dbReference type="PANTHER" id="PTHR22906">
    <property type="entry name" value="PROPERDIN"/>
    <property type="match status" value="1"/>
</dbReference>
<dbReference type="GO" id="GO:0005615">
    <property type="term" value="C:extracellular space"/>
    <property type="evidence" value="ECO:0007669"/>
    <property type="project" value="Ensembl"/>
</dbReference>
<feature type="chain" id="PRO_5003413213" evidence="6">
    <location>
        <begin position="29"/>
        <end position="464"/>
    </location>
</feature>
<dbReference type="CTD" id="5199"/>
<dbReference type="Pfam" id="PF18487">
    <property type="entry name" value="TSR"/>
    <property type="match status" value="1"/>
</dbReference>
<keyword evidence="2" id="KW-0964">Secreted</keyword>
<evidence type="ECO:0000256" key="2">
    <source>
        <dbReference type="ARBA" id="ARBA00022525"/>
    </source>
</evidence>
<evidence type="ECO:0000313" key="7">
    <source>
        <dbReference type="Ensembl" id="ENSACAP00000010758.3"/>
    </source>
</evidence>
<keyword evidence="8" id="KW-1185">Reference proteome</keyword>
<dbReference type="SMART" id="SM00209">
    <property type="entry name" value="TSP1"/>
    <property type="match status" value="6"/>
</dbReference>
<dbReference type="InterPro" id="IPR054019">
    <property type="entry name" value="CFP_TSR_C"/>
</dbReference>
<dbReference type="InterPro" id="IPR049536">
    <property type="entry name" value="CFP_TSR-0"/>
</dbReference>
<dbReference type="Pfam" id="PF00090">
    <property type="entry name" value="TSP_1"/>
    <property type="match status" value="5"/>
</dbReference>
<dbReference type="InterPro" id="IPR000884">
    <property type="entry name" value="TSP1_rpt"/>
</dbReference>
<dbReference type="InterPro" id="IPR036383">
    <property type="entry name" value="TSP1_rpt_sf"/>
</dbReference>
<dbReference type="GO" id="GO:0006957">
    <property type="term" value="P:complement activation, alternative pathway"/>
    <property type="evidence" value="ECO:0007669"/>
    <property type="project" value="Ensembl"/>
</dbReference>
<evidence type="ECO:0000256" key="6">
    <source>
        <dbReference type="SAM" id="SignalP"/>
    </source>
</evidence>
<dbReference type="PANTHER" id="PTHR22906:SF43">
    <property type="entry name" value="PROPERDIN"/>
    <property type="match status" value="1"/>
</dbReference>
<proteinExistence type="predicted"/>
<dbReference type="AlphaFoldDB" id="G1KKP3"/>
<evidence type="ECO:0000256" key="3">
    <source>
        <dbReference type="ARBA" id="ARBA00022729"/>
    </source>
</evidence>
<dbReference type="Pfam" id="PF22195">
    <property type="entry name" value="TSP1_CFP_C"/>
    <property type="match status" value="1"/>
</dbReference>
<dbReference type="PRINTS" id="PR01705">
    <property type="entry name" value="TSP1REPEAT"/>
</dbReference>
<dbReference type="STRING" id="28377.ENSACAP00000010758"/>
<dbReference type="OrthoDB" id="446173at2759"/>
<keyword evidence="3 6" id="KW-0732">Signal</keyword>
<dbReference type="SUPFAM" id="SSF82895">
    <property type="entry name" value="TSP-1 type 1 repeat"/>
    <property type="match status" value="6"/>
</dbReference>
<dbReference type="InParanoid" id="G1KKP3"/>
<evidence type="ECO:0000313" key="8">
    <source>
        <dbReference type="Proteomes" id="UP000001646"/>
    </source>
</evidence>
<dbReference type="FunFam" id="2.20.100.10:FF:000001">
    <property type="entry name" value="semaphorin-5A isoform X1"/>
    <property type="match status" value="2"/>
</dbReference>
<evidence type="ECO:0000256" key="5">
    <source>
        <dbReference type="ARBA" id="ARBA00023157"/>
    </source>
</evidence>
<keyword evidence="4" id="KW-0677">Repeat</keyword>
<dbReference type="Ensembl" id="ENSACAT00000010981.4">
    <property type="protein sequence ID" value="ENSACAP00000010758.3"/>
    <property type="gene ID" value="ENSACAG00000010932.4"/>
</dbReference>
<comment type="subcellular location">
    <subcellularLocation>
        <location evidence="1">Secreted</location>
    </subcellularLocation>
</comment>
<dbReference type="HOGENOM" id="CLU_047129_0_0_1"/>
<evidence type="ECO:0000256" key="4">
    <source>
        <dbReference type="ARBA" id="ARBA00022737"/>
    </source>
</evidence>
<reference evidence="7 8" key="1">
    <citation type="submission" date="2009-12" db="EMBL/GenBank/DDBJ databases">
        <title>The Genome Sequence of Anolis carolinensis (Green Anole Lizard).</title>
        <authorList>
            <consortium name="The Genome Sequencing Platform"/>
            <person name="Di Palma F."/>
            <person name="Alfoldi J."/>
            <person name="Heiman D."/>
            <person name="Young S."/>
            <person name="Grabherr M."/>
            <person name="Johnson J."/>
            <person name="Lander E.S."/>
            <person name="Lindblad-Toh K."/>
        </authorList>
    </citation>
    <scope>NUCLEOTIDE SEQUENCE [LARGE SCALE GENOMIC DNA]</scope>
    <source>
        <strain evidence="7 8">JBL SC #1</strain>
    </source>
</reference>
<dbReference type="Proteomes" id="UP000001646">
    <property type="component" value="Chromosome 2"/>
</dbReference>